<gene>
    <name evidence="1" type="ORF">HXK00_06800</name>
</gene>
<evidence type="ECO:0000313" key="2">
    <source>
        <dbReference type="Proteomes" id="UP000757900"/>
    </source>
</evidence>
<protein>
    <submittedName>
        <fullName evidence="1">Phosphoribosylanthranilate isomerase</fullName>
    </submittedName>
</protein>
<name>A0A929QT88_ABIDE</name>
<organism evidence="1 2">
    <name type="scientific">Abiotrophia defectiva</name>
    <name type="common">Streptococcus defectivus</name>
    <dbReference type="NCBI Taxonomy" id="46125"/>
    <lineage>
        <taxon>Bacteria</taxon>
        <taxon>Bacillati</taxon>
        <taxon>Bacillota</taxon>
        <taxon>Bacilli</taxon>
        <taxon>Lactobacillales</taxon>
        <taxon>Aerococcaceae</taxon>
        <taxon>Abiotrophia</taxon>
    </lineage>
</organism>
<dbReference type="EMBL" id="JABZFV010000196">
    <property type="protein sequence ID" value="MBF0935329.1"/>
    <property type="molecule type" value="Genomic_DNA"/>
</dbReference>
<dbReference type="Proteomes" id="UP000757900">
    <property type="component" value="Unassembled WGS sequence"/>
</dbReference>
<sequence>MTSPLFEAFLSIARALNERGLVPLLMGSVGLEVRTGRSWQARDLDIHVPGDPRGWEAPDHLRIYDFELLEGLMESLGYVLVDRHEHEFQGPAGSVEFGALDTLPDFAGVALEDLPLEDCQGVRFYLPTMSQYLAIYQASSQDSYRNDQNNHKDFAKIAYLEERLALDCQTKE</sequence>
<reference evidence="1" key="1">
    <citation type="submission" date="2020-04" db="EMBL/GenBank/DDBJ databases">
        <title>Deep metagenomics examines the oral microbiome during advanced dental caries in children, revealing novel taxa and co-occurrences with host molecules.</title>
        <authorList>
            <person name="Baker J.L."/>
            <person name="Morton J.T."/>
            <person name="Dinis M."/>
            <person name="Alvarez R."/>
            <person name="Tran N.C."/>
            <person name="Knight R."/>
            <person name="Edlund A."/>
        </authorList>
    </citation>
    <scope>NUCLEOTIDE SEQUENCE</scope>
    <source>
        <strain evidence="1">JCVI_23_bin.16</strain>
    </source>
</reference>
<dbReference type="AlphaFoldDB" id="A0A929QT88"/>
<keyword evidence="1" id="KW-0413">Isomerase</keyword>
<accession>A0A929QT88</accession>
<dbReference type="GO" id="GO:0016853">
    <property type="term" value="F:isomerase activity"/>
    <property type="evidence" value="ECO:0007669"/>
    <property type="project" value="UniProtKB-KW"/>
</dbReference>
<proteinExistence type="predicted"/>
<comment type="caution">
    <text evidence="1">The sequence shown here is derived from an EMBL/GenBank/DDBJ whole genome shotgun (WGS) entry which is preliminary data.</text>
</comment>
<evidence type="ECO:0000313" key="1">
    <source>
        <dbReference type="EMBL" id="MBF0935329.1"/>
    </source>
</evidence>